<dbReference type="EMBL" id="JABEZW010000005">
    <property type="protein sequence ID" value="MBA0765081.1"/>
    <property type="molecule type" value="Genomic_DNA"/>
</dbReference>
<dbReference type="AlphaFoldDB" id="A0A7J9DWK4"/>
<keyword evidence="3" id="KW-1185">Reference proteome</keyword>
<name>A0A7J9DWK4_9ROSI</name>
<feature type="region of interest" description="Disordered" evidence="1">
    <location>
        <begin position="17"/>
        <end position="56"/>
    </location>
</feature>
<comment type="caution">
    <text evidence="2">The sequence shown here is derived from an EMBL/GenBank/DDBJ whole genome shotgun (WGS) entry which is preliminary data.</text>
</comment>
<evidence type="ECO:0000256" key="1">
    <source>
        <dbReference type="SAM" id="MobiDB-lite"/>
    </source>
</evidence>
<sequence length="56" mass="6679">MPWFRIYGKPYLLSEEQRRRKIRVERERRGPLNPRRMDDGTGPLTVSIQSPDPTPQ</sequence>
<gene>
    <name evidence="2" type="ORF">Gotri_014340</name>
</gene>
<evidence type="ECO:0000313" key="2">
    <source>
        <dbReference type="EMBL" id="MBA0765081.1"/>
    </source>
</evidence>
<proteinExistence type="predicted"/>
<protein>
    <submittedName>
        <fullName evidence="2">Uncharacterized protein</fullName>
    </submittedName>
</protein>
<feature type="compositionally biased region" description="Polar residues" evidence="1">
    <location>
        <begin position="44"/>
        <end position="56"/>
    </location>
</feature>
<dbReference type="Proteomes" id="UP000593568">
    <property type="component" value="Unassembled WGS sequence"/>
</dbReference>
<organism evidence="2 3">
    <name type="scientific">Gossypium trilobum</name>
    <dbReference type="NCBI Taxonomy" id="34281"/>
    <lineage>
        <taxon>Eukaryota</taxon>
        <taxon>Viridiplantae</taxon>
        <taxon>Streptophyta</taxon>
        <taxon>Embryophyta</taxon>
        <taxon>Tracheophyta</taxon>
        <taxon>Spermatophyta</taxon>
        <taxon>Magnoliopsida</taxon>
        <taxon>eudicotyledons</taxon>
        <taxon>Gunneridae</taxon>
        <taxon>Pentapetalae</taxon>
        <taxon>rosids</taxon>
        <taxon>malvids</taxon>
        <taxon>Malvales</taxon>
        <taxon>Malvaceae</taxon>
        <taxon>Malvoideae</taxon>
        <taxon>Gossypium</taxon>
    </lineage>
</organism>
<accession>A0A7J9DWK4</accession>
<reference evidence="2 3" key="1">
    <citation type="journal article" date="2019" name="Genome Biol. Evol.">
        <title>Insights into the evolution of the New World diploid cottons (Gossypium, subgenus Houzingenia) based on genome sequencing.</title>
        <authorList>
            <person name="Grover C.E."/>
            <person name="Arick M.A. 2nd"/>
            <person name="Thrash A."/>
            <person name="Conover J.L."/>
            <person name="Sanders W.S."/>
            <person name="Peterson D.G."/>
            <person name="Frelichowski J.E."/>
            <person name="Scheffler J.A."/>
            <person name="Scheffler B.E."/>
            <person name="Wendel J.F."/>
        </authorList>
    </citation>
    <scope>NUCLEOTIDE SEQUENCE [LARGE SCALE GENOMIC DNA]</scope>
    <source>
        <strain evidence="2">8</strain>
        <tissue evidence="2">Leaf</tissue>
    </source>
</reference>
<feature type="compositionally biased region" description="Basic and acidic residues" evidence="1">
    <location>
        <begin position="24"/>
        <end position="39"/>
    </location>
</feature>
<evidence type="ECO:0000313" key="3">
    <source>
        <dbReference type="Proteomes" id="UP000593568"/>
    </source>
</evidence>
<feature type="non-terminal residue" evidence="2">
    <location>
        <position position="56"/>
    </location>
</feature>